<evidence type="ECO:0000259" key="3">
    <source>
        <dbReference type="SMART" id="SM00849"/>
    </source>
</evidence>
<reference evidence="5" key="2">
    <citation type="submission" date="2014-02" db="EMBL/GenBank/DDBJ databases">
        <title>Draft Genome Sequence of extremely halophilic bacteria Halorhodospira halochloris.</title>
        <authorList>
            <person name="Singh K.S."/>
        </authorList>
    </citation>
    <scope>NUCLEOTIDE SEQUENCE [LARGE SCALE GENOMIC DNA]</scope>
    <source>
        <strain evidence="5">A</strain>
    </source>
</reference>
<dbReference type="PANTHER" id="PTHR42951:SF4">
    <property type="entry name" value="ACYL-COENZYME A THIOESTERASE MBLAC2"/>
    <property type="match status" value="1"/>
</dbReference>
<dbReference type="EMBL" id="CP007268">
    <property type="protein sequence ID" value="AHK79909.1"/>
    <property type="molecule type" value="Genomic_DNA"/>
</dbReference>
<dbReference type="AlphaFoldDB" id="W8KJD3"/>
<gene>
    <name evidence="4" type="ORF">M911_12930</name>
</gene>
<feature type="domain" description="Metallo-beta-lactamase" evidence="3">
    <location>
        <begin position="62"/>
        <end position="249"/>
    </location>
</feature>
<keyword evidence="5" id="KW-1185">Reference proteome</keyword>
<evidence type="ECO:0000256" key="2">
    <source>
        <dbReference type="SAM" id="SignalP"/>
    </source>
</evidence>
<dbReference type="Pfam" id="PF00753">
    <property type="entry name" value="Lactamase_B"/>
    <property type="match status" value="1"/>
</dbReference>
<dbReference type="PANTHER" id="PTHR42951">
    <property type="entry name" value="METALLO-BETA-LACTAMASE DOMAIN-CONTAINING"/>
    <property type="match status" value="1"/>
</dbReference>
<dbReference type="InterPro" id="IPR036866">
    <property type="entry name" value="RibonucZ/Hydroxyglut_hydro"/>
</dbReference>
<comment type="similarity">
    <text evidence="1">Belongs to the metallo-beta-lactamase superfamily. Class-B beta-lactamase family.</text>
</comment>
<feature type="signal peptide" evidence="2">
    <location>
        <begin position="1"/>
        <end position="25"/>
    </location>
</feature>
<dbReference type="SMART" id="SM00849">
    <property type="entry name" value="Lactamase_B"/>
    <property type="match status" value="1"/>
</dbReference>
<sequence length="321" mass="35716">MIARAPALLSTLIGLMISSLTTALAGEDRPIERILEPRAITEQIHYFYGSLENRTQANLGMNNNVGFVITDEGVVLIDSGPSHHVAQRIEQAVADLTDQPITHVINLGSQDHRWLGNDYFLSQGAEILALERTAATQAEFARQHLDRLTDTLGAATMESTEPRPAPSPIASDHHAFELGGVRFEMIHAGDAHFPGDILLHLPDQGVVFSGDVVYTERMLGIHPWSNPVEQLKAFETMASWEPEVVVPGHGEATDLATAQQDTGDYLALLVRQVGEGLENWETLDEVVSRLADLPQFRHLRHYDDWHRMNINRTYLFMEASF</sequence>
<dbReference type="KEGG" id="hhc:M911_12930"/>
<keyword evidence="2" id="KW-0732">Signal</keyword>
<reference evidence="4 5" key="1">
    <citation type="journal article" date="2014" name="J Genomics">
        <title>Draft Genome Sequence of the Extremely Halophilic Phototrophic Purple Sulfur Bacterium Halorhodospira halochloris.</title>
        <authorList>
            <person name="Singh K.S."/>
            <person name="Kirksey J."/>
            <person name="Hoff W.D."/>
            <person name="Deole R."/>
        </authorList>
    </citation>
    <scope>NUCLEOTIDE SEQUENCE [LARGE SCALE GENOMIC DNA]</scope>
    <source>
        <strain evidence="4 5">A</strain>
    </source>
</reference>
<dbReference type="Gene3D" id="3.60.15.10">
    <property type="entry name" value="Ribonuclease Z/Hydroxyacylglutathione hydrolase-like"/>
    <property type="match status" value="1"/>
</dbReference>
<evidence type="ECO:0000256" key="1">
    <source>
        <dbReference type="ARBA" id="ARBA00005250"/>
    </source>
</evidence>
<dbReference type="PATRIC" id="fig|1354791.3.peg.3076"/>
<dbReference type="CDD" id="cd16282">
    <property type="entry name" value="metallo-hydrolase-like_MBL-fold"/>
    <property type="match status" value="1"/>
</dbReference>
<dbReference type="InterPro" id="IPR001279">
    <property type="entry name" value="Metallo-B-lactamas"/>
</dbReference>
<dbReference type="HOGENOM" id="CLU_056342_0_1_6"/>
<dbReference type="OrthoDB" id="420651at2"/>
<dbReference type="Proteomes" id="UP000019442">
    <property type="component" value="Chromosome"/>
</dbReference>
<name>W8KJD3_9GAMM</name>
<evidence type="ECO:0000313" key="5">
    <source>
        <dbReference type="Proteomes" id="UP000019442"/>
    </source>
</evidence>
<accession>W8KJD3</accession>
<dbReference type="RefSeq" id="WP_025282408.1">
    <property type="nucleotide sequence ID" value="NZ_CP007268.1"/>
</dbReference>
<feature type="chain" id="PRO_5004912241" evidence="2">
    <location>
        <begin position="26"/>
        <end position="321"/>
    </location>
</feature>
<evidence type="ECO:0000313" key="4">
    <source>
        <dbReference type="EMBL" id="AHK79909.1"/>
    </source>
</evidence>
<dbReference type="SUPFAM" id="SSF56281">
    <property type="entry name" value="Metallo-hydrolase/oxidoreductase"/>
    <property type="match status" value="1"/>
</dbReference>
<dbReference type="InterPro" id="IPR050855">
    <property type="entry name" value="NDM-1-like"/>
</dbReference>
<protein>
    <submittedName>
        <fullName evidence="4">Beta-lactamase</fullName>
    </submittedName>
</protein>
<dbReference type="GO" id="GO:0017001">
    <property type="term" value="P:antibiotic catabolic process"/>
    <property type="evidence" value="ECO:0007669"/>
    <property type="project" value="UniProtKB-ARBA"/>
</dbReference>
<organism evidence="4 5">
    <name type="scientific">Ectothiorhodospira haloalkaliphila</name>
    <dbReference type="NCBI Taxonomy" id="421628"/>
    <lineage>
        <taxon>Bacteria</taxon>
        <taxon>Pseudomonadati</taxon>
        <taxon>Pseudomonadota</taxon>
        <taxon>Gammaproteobacteria</taxon>
        <taxon>Chromatiales</taxon>
        <taxon>Ectothiorhodospiraceae</taxon>
        <taxon>Ectothiorhodospira</taxon>
    </lineage>
</organism>
<proteinExistence type="inferred from homology"/>